<evidence type="ECO:0000259" key="4">
    <source>
        <dbReference type="PROSITE" id="PS50956"/>
    </source>
</evidence>
<keyword evidence="3" id="KW-0804">Transcription</keyword>
<dbReference type="InterPro" id="IPR000485">
    <property type="entry name" value="AsnC-type_HTH_dom"/>
</dbReference>
<dbReference type="PANTHER" id="PTHR30154">
    <property type="entry name" value="LEUCINE-RESPONSIVE REGULATORY PROTEIN"/>
    <property type="match status" value="1"/>
</dbReference>
<dbReference type="Gene3D" id="1.10.10.10">
    <property type="entry name" value="Winged helix-like DNA-binding domain superfamily/Winged helix DNA-binding domain"/>
    <property type="match status" value="2"/>
</dbReference>
<dbReference type="SMART" id="SM00344">
    <property type="entry name" value="HTH_ASNC"/>
    <property type="match status" value="2"/>
</dbReference>
<gene>
    <name evidence="5" type="ORF">DDQ41_25495</name>
</gene>
<keyword evidence="6" id="KW-1185">Reference proteome</keyword>
<dbReference type="Gene3D" id="3.30.70.920">
    <property type="match status" value="2"/>
</dbReference>
<dbReference type="EMBL" id="CP029254">
    <property type="protein sequence ID" value="AWK11709.1"/>
    <property type="molecule type" value="Genomic_DNA"/>
</dbReference>
<evidence type="ECO:0000313" key="5">
    <source>
        <dbReference type="EMBL" id="AWK11709.1"/>
    </source>
</evidence>
<dbReference type="PANTHER" id="PTHR30154:SF34">
    <property type="entry name" value="TRANSCRIPTIONAL REGULATOR AZLB"/>
    <property type="match status" value="1"/>
</dbReference>
<dbReference type="SUPFAM" id="SSF54909">
    <property type="entry name" value="Dimeric alpha+beta barrel"/>
    <property type="match status" value="2"/>
</dbReference>
<evidence type="ECO:0000313" key="6">
    <source>
        <dbReference type="Proteomes" id="UP000245051"/>
    </source>
</evidence>
<sequence>MMDSDSLDDLDRRIVAALQINPRIPYGALAGALGEVERTVSRRVQRLIDAEALRLTAFVDELRTGLGQAVNIRVRVQPGSVDQVAEALSLRGDTRWVAAVTGDADISCELVADGRAALHRVVAEELPCIAGIRSTRSYPVLRHVKPTTAWHADHLTPEEAARVASTTTAPGQRRPPIDLQPTDQALIGLLVENARYGWVELAEHLGVVPATARRWTERLLAGGAVALRAEIEPELLGYAVEAELWMESAPSAIEPVTAALADHPAVRYCGVLVSGQAVNIHVVLPGMEDLFDFQVNVLGRLPGLVRSEATLVTRAHKRGFVVKT</sequence>
<dbReference type="InterPro" id="IPR036388">
    <property type="entry name" value="WH-like_DNA-bd_sf"/>
</dbReference>
<accession>A0ABM6VCH4</accession>
<keyword evidence="2" id="KW-0238">DNA-binding</keyword>
<protein>
    <submittedName>
        <fullName evidence="5">Lrp/AsnC family transcriptional regulator</fullName>
    </submittedName>
</protein>
<evidence type="ECO:0000256" key="3">
    <source>
        <dbReference type="ARBA" id="ARBA00023163"/>
    </source>
</evidence>
<name>A0ABM6VCH4_9ACTN</name>
<dbReference type="InterPro" id="IPR019887">
    <property type="entry name" value="Tscrpt_reg_AsnC/Lrp_C"/>
</dbReference>
<dbReference type="InterPro" id="IPR036390">
    <property type="entry name" value="WH_DNA-bd_sf"/>
</dbReference>
<organism evidence="5 6">
    <name type="scientific">Streptomyces spongiicola</name>
    <dbReference type="NCBI Taxonomy" id="1690221"/>
    <lineage>
        <taxon>Bacteria</taxon>
        <taxon>Bacillati</taxon>
        <taxon>Actinomycetota</taxon>
        <taxon>Actinomycetes</taxon>
        <taxon>Kitasatosporales</taxon>
        <taxon>Streptomycetaceae</taxon>
        <taxon>Streptomyces</taxon>
    </lineage>
</organism>
<keyword evidence="1" id="KW-0805">Transcription regulation</keyword>
<dbReference type="Proteomes" id="UP000245051">
    <property type="component" value="Chromosome"/>
</dbReference>
<dbReference type="Pfam" id="PF01037">
    <property type="entry name" value="AsnC_trans_reg"/>
    <property type="match status" value="1"/>
</dbReference>
<dbReference type="SUPFAM" id="SSF46785">
    <property type="entry name" value="Winged helix' DNA-binding domain"/>
    <property type="match status" value="2"/>
</dbReference>
<reference evidence="5 6" key="1">
    <citation type="submission" date="2018-05" db="EMBL/GenBank/DDBJ databases">
        <title>Complete genome sequence of the Type Strain of Streptomyces spongiicola HNM0071, the producer of staurosporine.</title>
        <authorList>
            <person name="Zhou S."/>
            <person name="Huang X."/>
        </authorList>
    </citation>
    <scope>NUCLEOTIDE SEQUENCE [LARGE SCALE GENOMIC DNA]</scope>
    <source>
        <strain evidence="5 6">HNM0071</strain>
    </source>
</reference>
<evidence type="ECO:0000256" key="2">
    <source>
        <dbReference type="ARBA" id="ARBA00023125"/>
    </source>
</evidence>
<dbReference type="Pfam" id="PF13404">
    <property type="entry name" value="HTH_AsnC-type"/>
    <property type="match status" value="1"/>
</dbReference>
<dbReference type="PROSITE" id="PS50956">
    <property type="entry name" value="HTH_ASNC_2"/>
    <property type="match status" value="1"/>
</dbReference>
<proteinExistence type="predicted"/>
<evidence type="ECO:0000256" key="1">
    <source>
        <dbReference type="ARBA" id="ARBA00023015"/>
    </source>
</evidence>
<dbReference type="InterPro" id="IPR019888">
    <property type="entry name" value="Tscrpt_reg_AsnC-like"/>
</dbReference>
<dbReference type="InterPro" id="IPR011008">
    <property type="entry name" value="Dimeric_a/b-barrel"/>
</dbReference>
<feature type="domain" description="HTH asnC-type" evidence="4">
    <location>
        <begin position="7"/>
        <end position="67"/>
    </location>
</feature>